<gene>
    <name evidence="1" type="ORF">PoB_003635200</name>
</gene>
<accession>A0AAV4ARB0</accession>
<dbReference type="AlphaFoldDB" id="A0AAV4ARB0"/>
<dbReference type="Proteomes" id="UP000735302">
    <property type="component" value="Unassembled WGS sequence"/>
</dbReference>
<sequence length="79" mass="8958">MLASIQGKSGPFTSGCKLKFSKAKENKFDGKRGRGRPREKMLDSLADWMNIEKPSEMIRKMSCRDGWRSMIAHASRHGT</sequence>
<dbReference type="EMBL" id="BLXT01004129">
    <property type="protein sequence ID" value="GFO09847.1"/>
    <property type="molecule type" value="Genomic_DNA"/>
</dbReference>
<name>A0AAV4ARB0_9GAST</name>
<reference evidence="1 2" key="1">
    <citation type="journal article" date="2021" name="Elife">
        <title>Chloroplast acquisition without the gene transfer in kleptoplastic sea slugs, Plakobranchus ocellatus.</title>
        <authorList>
            <person name="Maeda T."/>
            <person name="Takahashi S."/>
            <person name="Yoshida T."/>
            <person name="Shimamura S."/>
            <person name="Takaki Y."/>
            <person name="Nagai Y."/>
            <person name="Toyoda A."/>
            <person name="Suzuki Y."/>
            <person name="Arimoto A."/>
            <person name="Ishii H."/>
            <person name="Satoh N."/>
            <person name="Nishiyama T."/>
            <person name="Hasebe M."/>
            <person name="Maruyama T."/>
            <person name="Minagawa J."/>
            <person name="Obokata J."/>
            <person name="Shigenobu S."/>
        </authorList>
    </citation>
    <scope>NUCLEOTIDE SEQUENCE [LARGE SCALE GENOMIC DNA]</scope>
</reference>
<comment type="caution">
    <text evidence="1">The sequence shown here is derived from an EMBL/GenBank/DDBJ whole genome shotgun (WGS) entry which is preliminary data.</text>
</comment>
<proteinExistence type="predicted"/>
<protein>
    <submittedName>
        <fullName evidence="1">Uncharacterized protein</fullName>
    </submittedName>
</protein>
<evidence type="ECO:0000313" key="2">
    <source>
        <dbReference type="Proteomes" id="UP000735302"/>
    </source>
</evidence>
<evidence type="ECO:0000313" key="1">
    <source>
        <dbReference type="EMBL" id="GFO09847.1"/>
    </source>
</evidence>
<keyword evidence="2" id="KW-1185">Reference proteome</keyword>
<organism evidence="1 2">
    <name type="scientific">Plakobranchus ocellatus</name>
    <dbReference type="NCBI Taxonomy" id="259542"/>
    <lineage>
        <taxon>Eukaryota</taxon>
        <taxon>Metazoa</taxon>
        <taxon>Spiralia</taxon>
        <taxon>Lophotrochozoa</taxon>
        <taxon>Mollusca</taxon>
        <taxon>Gastropoda</taxon>
        <taxon>Heterobranchia</taxon>
        <taxon>Euthyneura</taxon>
        <taxon>Panpulmonata</taxon>
        <taxon>Sacoglossa</taxon>
        <taxon>Placobranchoidea</taxon>
        <taxon>Plakobranchidae</taxon>
        <taxon>Plakobranchus</taxon>
    </lineage>
</organism>